<reference evidence="2 3" key="3">
    <citation type="journal article" date="1996" name="Virology">
        <title>Analysis of 94 kb of the chlorella virus PBCV-1 330-kb genome: map positions 88 to 182.</title>
        <authorList>
            <person name="Lu Z."/>
            <person name="Li Y."/>
            <person name="Que Q."/>
            <person name="Kutish G.F."/>
            <person name="Rock D.L."/>
            <person name="Van Etten J.L."/>
        </authorList>
    </citation>
    <scope>NUCLEOTIDE SEQUENCE [LARGE SCALE GENOMIC DNA]</scope>
</reference>
<dbReference type="KEGG" id="vg:918441"/>
<keyword evidence="1" id="KW-0812">Transmembrane</keyword>
<reference evidence="2 3" key="2">
    <citation type="journal article" date="1995" name="Virology">
        <title>Analysis of 43 kb of the Chlorella virus PBCV-1 330-kb genome: map positions 45 to 88.</title>
        <authorList>
            <person name="Li Y."/>
            <person name="Lu Z."/>
            <person name="Burbank D.E."/>
            <person name="Kutish G.F."/>
            <person name="Rock D.L."/>
            <person name="Van Etten J.L."/>
        </authorList>
    </citation>
    <scope>NUCLEOTIDE SEQUENCE [LARGE SCALE GENOMIC DNA]</scope>
</reference>
<gene>
    <name evidence="2" type="primary">a276L</name>
</gene>
<organismHost>
    <name type="scientific">Chlorella</name>
    <dbReference type="NCBI Taxonomy" id="3071"/>
</organismHost>
<evidence type="ECO:0000313" key="2">
    <source>
        <dbReference type="EMBL" id="AAC96644.1"/>
    </source>
</evidence>
<keyword evidence="3" id="KW-1185">Reference proteome</keyword>
<dbReference type="EMBL" id="JF411744">
    <property type="protein sequence ID" value="AAC96644.1"/>
    <property type="molecule type" value="Genomic_DNA"/>
</dbReference>
<evidence type="ECO:0000313" key="3">
    <source>
        <dbReference type="Proteomes" id="UP000000862"/>
    </source>
</evidence>
<evidence type="ECO:0000256" key="1">
    <source>
        <dbReference type="SAM" id="Phobius"/>
    </source>
</evidence>
<keyword evidence="1" id="KW-0472">Membrane</keyword>
<reference evidence="2 3" key="5">
    <citation type="journal article" date="1997" name="Virology">
        <title>Analysis of 74 kb of DNA located at the right end of the 330-kb chlorella virus PBCV-1 genome.</title>
        <authorList>
            <person name="Li Y."/>
            <person name="Lu Z."/>
            <person name="Sun L."/>
            <person name="Ropp S."/>
            <person name="Kutish G.F."/>
            <person name="Rock D.L."/>
            <person name="Van Etten J.L."/>
        </authorList>
    </citation>
    <scope>NUCLEOTIDE SEQUENCE [LARGE SCALE GENOMIC DNA]</scope>
</reference>
<reference evidence="2 3" key="1">
    <citation type="journal article" date="1995" name="Virology">
        <title>Analysis of 45 kb of DNA located at the left end of the chlorella virus PBCV-1 genome.</title>
        <authorList>
            <person name="Lu Z."/>
            <person name="Li Y."/>
            <person name="Zhang Y."/>
            <person name="Kutish G.F."/>
            <person name="Rock D.L."/>
            <person name="Van Etten J.L."/>
        </authorList>
    </citation>
    <scope>NUCLEOTIDE SEQUENCE [LARGE SCALE GENOMIC DNA]</scope>
</reference>
<dbReference type="Proteomes" id="UP000000862">
    <property type="component" value="Segment"/>
</dbReference>
<proteinExistence type="predicted"/>
<protein>
    <submittedName>
        <fullName evidence="2">Uncharacterized protein</fullName>
    </submittedName>
</protein>
<dbReference type="PIR" id="T17773">
    <property type="entry name" value="T17773"/>
</dbReference>
<reference evidence="2 3" key="4">
    <citation type="journal article" date="1996" name="Virology">
        <title>Analysis of 76 kb of the chlorella virus PBCV-1 330-kb genome: map positions 182 to 258.</title>
        <authorList>
            <person name="Kutish G.F."/>
            <person name="Li Y."/>
            <person name="Lu Z."/>
            <person name="Furuta M."/>
            <person name="Rock D.L."/>
            <person name="Van Etten J.L."/>
        </authorList>
    </citation>
    <scope>NUCLEOTIDE SEQUENCE [LARGE SCALE GENOMIC DNA]</scope>
</reference>
<reference evidence="2 3" key="6">
    <citation type="journal article" date="1999" name="Virology">
        <title>Chlorella virus PBCV-1 encodes a functional homospermidine synthase.</title>
        <authorList>
            <person name="Kaiser A."/>
            <person name="Vollmert M."/>
            <person name="Tholl D."/>
            <person name="Graves M.V."/>
            <person name="Gurnon J.R."/>
            <person name="Xing W."/>
            <person name="Lisec A.D."/>
            <person name="Nickerson K.W."/>
            <person name="Van Etten J.L."/>
        </authorList>
    </citation>
    <scope>NUCLEOTIDE SEQUENCE [LARGE SCALE GENOMIC DNA]</scope>
</reference>
<keyword evidence="1" id="KW-1133">Transmembrane helix</keyword>
<feature type="transmembrane region" description="Helical" evidence="1">
    <location>
        <begin position="53"/>
        <end position="71"/>
    </location>
</feature>
<dbReference type="RefSeq" id="NP_048630.1">
    <property type="nucleotide sequence ID" value="NC_000852.5"/>
</dbReference>
<dbReference type="GeneID" id="918441"/>
<sequence>MPRKIFSFQVVNEFFRKLWLYYIRVVFQSARSIVYKLLRVLIYRRFHYFSTEILLMNLIVFYVNCLFSIGSDDTPSFRVPKYQRWDVLWLKFPI</sequence>
<organism evidence="2 3">
    <name type="scientific">Paramecium bursaria Chlorella virus 1</name>
    <name type="common">PBCV-1</name>
    <dbReference type="NCBI Taxonomy" id="10506"/>
    <lineage>
        <taxon>Viruses</taxon>
        <taxon>Varidnaviria</taxon>
        <taxon>Bamfordvirae</taxon>
        <taxon>Nucleocytoviricota</taxon>
        <taxon>Megaviricetes</taxon>
        <taxon>Algavirales</taxon>
        <taxon>Phycodnaviridae</taxon>
        <taxon>Chlorovirus</taxon>
        <taxon>Chlorovirus vanettense</taxon>
    </lineage>
</organism>
<reference evidence="2 3" key="8">
    <citation type="journal article" date="2010" name="J. Virol.">
        <title>Microarray analysis of Paramecium bursaria chlorella virus 1 transcription.</title>
        <authorList>
            <person name="Yanai-Balser G.M."/>
            <person name="Duncan G.A."/>
            <person name="Eudy J.D."/>
            <person name="Wang D."/>
            <person name="Li X."/>
            <person name="Agarkova I.V."/>
            <person name="Dunigan D.D."/>
            <person name="Van Etten J.L."/>
        </authorList>
    </citation>
    <scope>NUCLEOTIDE SEQUENCE [LARGE SCALE GENOMIC DNA]</scope>
</reference>
<name>Q84593_PBCV1</name>
<reference evidence="2 3" key="7">
    <citation type="journal article" date="2000" name="Virology">
        <title>Characterization of a beta-1,3-glucanase encoded by chlorella virus PBCV-1.</title>
        <authorList>
            <person name="Sun L."/>
            <person name="Gurnon J.R."/>
            <person name="Adams B.J."/>
            <person name="Graves M.V."/>
            <person name="Van Etten J.L."/>
        </authorList>
    </citation>
    <scope>NUCLEOTIDE SEQUENCE [LARGE SCALE GENOMIC DNA]</scope>
</reference>
<accession>Q84593</accession>